<dbReference type="PANTHER" id="PTHR39323:SF1">
    <property type="entry name" value="BLR1149 PROTEIN"/>
    <property type="match status" value="1"/>
</dbReference>
<protein>
    <submittedName>
        <fullName evidence="2">Ligase-associated DNA damage response endonuclease PdeM</fullName>
        <ecNumber evidence="2">3.1.-.-</ecNumber>
    </submittedName>
</protein>
<dbReference type="PANTHER" id="PTHR39323">
    <property type="entry name" value="BLR1149 PROTEIN"/>
    <property type="match status" value="1"/>
</dbReference>
<dbReference type="InterPro" id="IPR029052">
    <property type="entry name" value="Metallo-depent_PP-like"/>
</dbReference>
<dbReference type="NCBIfam" id="TIGR04123">
    <property type="entry name" value="P_estr_lig_assc"/>
    <property type="match status" value="1"/>
</dbReference>
<dbReference type="GO" id="GO:0016874">
    <property type="term" value="F:ligase activity"/>
    <property type="evidence" value="ECO:0007669"/>
    <property type="project" value="UniProtKB-KW"/>
</dbReference>
<dbReference type="Proteomes" id="UP001597308">
    <property type="component" value="Unassembled WGS sequence"/>
</dbReference>
<dbReference type="Gene3D" id="3.60.21.10">
    <property type="match status" value="1"/>
</dbReference>
<comment type="caution">
    <text evidence="2">The sequence shown here is derived from an EMBL/GenBank/DDBJ whole genome shotgun (WGS) entry which is preliminary data.</text>
</comment>
<name>A0ABW4KBS6_9HYPH</name>
<keyword evidence="2" id="KW-0436">Ligase</keyword>
<keyword evidence="2" id="KW-0540">Nuclease</keyword>
<dbReference type="EMBL" id="JBHUER010000010">
    <property type="protein sequence ID" value="MFD1704526.1"/>
    <property type="molecule type" value="Genomic_DNA"/>
</dbReference>
<dbReference type="RefSeq" id="WP_378800576.1">
    <property type="nucleotide sequence ID" value="NZ_JBHUER010000010.1"/>
</dbReference>
<keyword evidence="2" id="KW-0378">Hydrolase</keyword>
<keyword evidence="3" id="KW-1185">Reference proteome</keyword>
<evidence type="ECO:0000313" key="3">
    <source>
        <dbReference type="Proteomes" id="UP001597308"/>
    </source>
</evidence>
<evidence type="ECO:0000259" key="1">
    <source>
        <dbReference type="Pfam" id="PF00149"/>
    </source>
</evidence>
<keyword evidence="2" id="KW-0255">Endonuclease</keyword>
<dbReference type="GO" id="GO:0004519">
    <property type="term" value="F:endonuclease activity"/>
    <property type="evidence" value="ECO:0007669"/>
    <property type="project" value="UniProtKB-KW"/>
</dbReference>
<sequence>MTIRSALLRADAVEPTLDIAGVGLVADVAGALYEPVSGALIVADLHLEKGSSFARRGQMLPPYDTATTLGRLARLVATYQPRAVIALGDSFHDGDGPARMGEADRAAVALMQRGRDWIWIAGNHDPAPPAGLGGEARDVLVIGSLTLRHEPTAGAAPGELAGHLHPVAKVLARGQALRRRCFATDGARVVLPAFGAYAGGLNVRDRAFDGLFAAEAFTAWMLGDAGVYAMPSRGLRPD</sequence>
<dbReference type="Pfam" id="PF00149">
    <property type="entry name" value="Metallophos"/>
    <property type="match status" value="1"/>
</dbReference>
<dbReference type="InterPro" id="IPR026336">
    <property type="entry name" value="PdeM-like"/>
</dbReference>
<dbReference type="PIRSF" id="PIRSF000887">
    <property type="entry name" value="Pesterase_MJ0037"/>
    <property type="match status" value="1"/>
</dbReference>
<dbReference type="InterPro" id="IPR004843">
    <property type="entry name" value="Calcineurin-like_PHP"/>
</dbReference>
<dbReference type="GO" id="GO:0016787">
    <property type="term" value="F:hydrolase activity"/>
    <property type="evidence" value="ECO:0007669"/>
    <property type="project" value="UniProtKB-KW"/>
</dbReference>
<accession>A0ABW4KBS6</accession>
<reference evidence="3" key="1">
    <citation type="journal article" date="2019" name="Int. J. Syst. Evol. Microbiol.">
        <title>The Global Catalogue of Microorganisms (GCM) 10K type strain sequencing project: providing services to taxonomists for standard genome sequencing and annotation.</title>
        <authorList>
            <consortium name="The Broad Institute Genomics Platform"/>
            <consortium name="The Broad Institute Genome Sequencing Center for Infectious Disease"/>
            <person name="Wu L."/>
            <person name="Ma J."/>
        </authorList>
    </citation>
    <scope>NUCLEOTIDE SEQUENCE [LARGE SCALE GENOMIC DNA]</scope>
    <source>
        <strain evidence="3">KCTC 23707</strain>
    </source>
</reference>
<dbReference type="EC" id="3.1.-.-" evidence="2"/>
<feature type="domain" description="Calcineurin-like phosphoesterase" evidence="1">
    <location>
        <begin position="40"/>
        <end position="125"/>
    </location>
</feature>
<evidence type="ECO:0000313" key="2">
    <source>
        <dbReference type="EMBL" id="MFD1704526.1"/>
    </source>
</evidence>
<gene>
    <name evidence="2" type="primary">pdeM</name>
    <name evidence="2" type="ORF">ACFSCV_16080</name>
</gene>
<dbReference type="InterPro" id="IPR024173">
    <property type="entry name" value="Pesterase_MJ0037-like"/>
</dbReference>
<organism evidence="2 3">
    <name type="scientific">Methylopila henanensis</name>
    <dbReference type="NCBI Taxonomy" id="873516"/>
    <lineage>
        <taxon>Bacteria</taxon>
        <taxon>Pseudomonadati</taxon>
        <taxon>Pseudomonadota</taxon>
        <taxon>Alphaproteobacteria</taxon>
        <taxon>Hyphomicrobiales</taxon>
        <taxon>Methylopilaceae</taxon>
        <taxon>Methylopila</taxon>
    </lineage>
</organism>
<proteinExistence type="predicted"/>
<dbReference type="SUPFAM" id="SSF56300">
    <property type="entry name" value="Metallo-dependent phosphatases"/>
    <property type="match status" value="1"/>
</dbReference>